<dbReference type="SUPFAM" id="SSF53448">
    <property type="entry name" value="Nucleotide-diphospho-sugar transferases"/>
    <property type="match status" value="1"/>
</dbReference>
<keyword evidence="5" id="KW-1185">Reference proteome</keyword>
<accession>A0ABV4T7J0</accession>
<dbReference type="EMBL" id="JBCFQL010000001">
    <property type="protein sequence ID" value="MFA9189948.1"/>
    <property type="molecule type" value="Genomic_DNA"/>
</dbReference>
<proteinExistence type="predicted"/>
<dbReference type="InterPro" id="IPR001173">
    <property type="entry name" value="Glyco_trans_2-like"/>
</dbReference>
<evidence type="ECO:0000256" key="1">
    <source>
        <dbReference type="ARBA" id="ARBA00022676"/>
    </source>
</evidence>
<keyword evidence="2 4" id="KW-0808">Transferase</keyword>
<evidence type="ECO:0000313" key="4">
    <source>
        <dbReference type="EMBL" id="MFA9189948.1"/>
    </source>
</evidence>
<dbReference type="EC" id="2.4.-.-" evidence="4"/>
<keyword evidence="1 4" id="KW-0328">Glycosyltransferase</keyword>
<dbReference type="CDD" id="cd00761">
    <property type="entry name" value="Glyco_tranf_GTA_type"/>
    <property type="match status" value="1"/>
</dbReference>
<name>A0ABV4T7J0_9FLAO</name>
<organism evidence="4 5">
    <name type="scientific">Flavobacterium zubiriense</name>
    <dbReference type="NCBI Taxonomy" id="3138075"/>
    <lineage>
        <taxon>Bacteria</taxon>
        <taxon>Pseudomonadati</taxon>
        <taxon>Bacteroidota</taxon>
        <taxon>Flavobacteriia</taxon>
        <taxon>Flavobacteriales</taxon>
        <taxon>Flavobacteriaceae</taxon>
        <taxon>Flavobacterium</taxon>
    </lineage>
</organism>
<evidence type="ECO:0000313" key="5">
    <source>
        <dbReference type="Proteomes" id="UP001574169"/>
    </source>
</evidence>
<dbReference type="InterPro" id="IPR029044">
    <property type="entry name" value="Nucleotide-diphossugar_trans"/>
</dbReference>
<dbReference type="Pfam" id="PF00535">
    <property type="entry name" value="Glycos_transf_2"/>
    <property type="match status" value="1"/>
</dbReference>
<feature type="domain" description="Glycosyltransferase 2-like" evidence="3">
    <location>
        <begin position="4"/>
        <end position="130"/>
    </location>
</feature>
<dbReference type="Proteomes" id="UP001574169">
    <property type="component" value="Unassembled WGS sequence"/>
</dbReference>
<dbReference type="RefSeq" id="WP_373404979.1">
    <property type="nucleotide sequence ID" value="NZ_JBCFQL010000001.1"/>
</dbReference>
<comment type="caution">
    <text evidence="4">The sequence shown here is derived from an EMBL/GenBank/DDBJ whole genome shotgun (WGS) entry which is preliminary data.</text>
</comment>
<dbReference type="GO" id="GO:0016757">
    <property type="term" value="F:glycosyltransferase activity"/>
    <property type="evidence" value="ECO:0007669"/>
    <property type="project" value="UniProtKB-KW"/>
</dbReference>
<dbReference type="PANTHER" id="PTHR22916:SF51">
    <property type="entry name" value="GLYCOSYLTRANSFERASE EPSH-RELATED"/>
    <property type="match status" value="1"/>
</dbReference>
<dbReference type="Gene3D" id="3.90.550.10">
    <property type="entry name" value="Spore Coat Polysaccharide Biosynthesis Protein SpsA, Chain A"/>
    <property type="match status" value="1"/>
</dbReference>
<sequence length="316" mass="37110">MFLSIIIPVYNVELYIEECLNSIVKQWQEGIEVILVNDGSTDESLNLCKEFASKYSYIKLLNQVNSGVSAARNKGLAEAVGEYIWFVDSDDYLMQDALKIIEDILKRDALDILRFGFELFEDKSNKLLQIYSYAPTKILSPIDYFKKEELLIQPWAGIYNRVFLKENKLNFYKITICEDVCFNLEAYSFPSRFQVVDHVLYRYRARENSALRSAVDKNKVESVVKIITTCDSLIEKNGLKKSVLQVKKKYDYIVLLIDFLIELKDTDYEKQIWGNISYHVPLLKNDPKGLKVYKLVLRFFPNFFFYNRKRSKQKMN</sequence>
<gene>
    <name evidence="4" type="ORF">AAGV28_01075</name>
</gene>
<protein>
    <submittedName>
        <fullName evidence="4">Glycosyltransferase</fullName>
        <ecNumber evidence="4">2.4.-.-</ecNumber>
    </submittedName>
</protein>
<dbReference type="PANTHER" id="PTHR22916">
    <property type="entry name" value="GLYCOSYLTRANSFERASE"/>
    <property type="match status" value="1"/>
</dbReference>
<evidence type="ECO:0000259" key="3">
    <source>
        <dbReference type="Pfam" id="PF00535"/>
    </source>
</evidence>
<reference evidence="4 5" key="1">
    <citation type="submission" date="2024-04" db="EMBL/GenBank/DDBJ databases">
        <title>New Clade of Flavobacterium.</title>
        <authorList>
            <person name="Matos L."/>
            <person name="Proenca D.N."/>
            <person name="Fransisco R.M."/>
            <person name="Chung A.P."/>
            <person name="Maccario L."/>
            <person name="Sorensen S.J."/>
            <person name="Morais P.V."/>
        </authorList>
    </citation>
    <scope>NUCLEOTIDE SEQUENCE [LARGE SCALE GENOMIC DNA]</scope>
    <source>
        <strain evidence="4 5">FZUC8N2.13</strain>
    </source>
</reference>
<evidence type="ECO:0000256" key="2">
    <source>
        <dbReference type="ARBA" id="ARBA00022679"/>
    </source>
</evidence>